<evidence type="ECO:0000313" key="2">
    <source>
        <dbReference type="Proteomes" id="UP000095751"/>
    </source>
</evidence>
<proteinExistence type="predicted"/>
<sequence>MPLIRAMQFFKTLQFQGIDEQDYATYVFDSTGSSRFHTLNALPYVFMMSTDGCKLLSETQGFVPTEWYEAKTEVKRISHCGAKGIGYVFEYVVILHWPSKVLVGSYVIFEYCTCTGVLDGDIFCYHCCRFLDHACPLSERTDSAYNTTKRHAKYCPVSGNEQGGNIKWDNSKNHCNHYYLTTINGMDIPCCEPYLFISRKECICMNTSLD</sequence>
<dbReference type="Proteomes" id="UP000095751">
    <property type="component" value="Unassembled WGS sequence"/>
</dbReference>
<organism evidence="1 2">
    <name type="scientific">Fragilariopsis cylindrus CCMP1102</name>
    <dbReference type="NCBI Taxonomy" id="635003"/>
    <lineage>
        <taxon>Eukaryota</taxon>
        <taxon>Sar</taxon>
        <taxon>Stramenopiles</taxon>
        <taxon>Ochrophyta</taxon>
        <taxon>Bacillariophyta</taxon>
        <taxon>Bacillariophyceae</taxon>
        <taxon>Bacillariophycidae</taxon>
        <taxon>Bacillariales</taxon>
        <taxon>Bacillariaceae</taxon>
        <taxon>Fragilariopsis</taxon>
    </lineage>
</organism>
<gene>
    <name evidence="1" type="ORF">FRACYDRAFT_251400</name>
</gene>
<dbReference type="InParanoid" id="A0A1E7EMZ9"/>
<name>A0A1E7EMZ9_9STRA</name>
<accession>A0A1E7EMZ9</accession>
<protein>
    <submittedName>
        <fullName evidence="1">Uncharacterized protein</fullName>
    </submittedName>
</protein>
<dbReference type="KEGG" id="fcy:FRACYDRAFT_251400"/>
<keyword evidence="2" id="KW-1185">Reference proteome</keyword>
<evidence type="ECO:0000313" key="1">
    <source>
        <dbReference type="EMBL" id="OEU07275.1"/>
    </source>
</evidence>
<dbReference type="AlphaFoldDB" id="A0A1E7EMZ9"/>
<reference evidence="1 2" key="1">
    <citation type="submission" date="2016-09" db="EMBL/GenBank/DDBJ databases">
        <title>Extensive genetic diversity and differential bi-allelic expression allows diatom success in the polar Southern Ocean.</title>
        <authorList>
            <consortium name="DOE Joint Genome Institute"/>
            <person name="Mock T."/>
            <person name="Otillar R.P."/>
            <person name="Strauss J."/>
            <person name="Dupont C."/>
            <person name="Frickenhaus S."/>
            <person name="Maumus F."/>
            <person name="Mcmullan M."/>
            <person name="Sanges R."/>
            <person name="Schmutz J."/>
            <person name="Toseland A."/>
            <person name="Valas R."/>
            <person name="Veluchamy A."/>
            <person name="Ward B.J."/>
            <person name="Allen A."/>
            <person name="Barry K."/>
            <person name="Falciatore A."/>
            <person name="Ferrante M."/>
            <person name="Fortunato A.E."/>
            <person name="Gloeckner G."/>
            <person name="Gruber A."/>
            <person name="Hipkin R."/>
            <person name="Janech M."/>
            <person name="Kroth P."/>
            <person name="Leese F."/>
            <person name="Lindquist E."/>
            <person name="Lyon B.R."/>
            <person name="Martin J."/>
            <person name="Mayer C."/>
            <person name="Parker M."/>
            <person name="Quesneville H."/>
            <person name="Raymond J."/>
            <person name="Uhlig C."/>
            <person name="Valentin K.U."/>
            <person name="Worden A.Z."/>
            <person name="Armbrust E.V."/>
            <person name="Bowler C."/>
            <person name="Green B."/>
            <person name="Moulton V."/>
            <person name="Van Oosterhout C."/>
            <person name="Grigoriev I."/>
        </authorList>
    </citation>
    <scope>NUCLEOTIDE SEQUENCE [LARGE SCALE GENOMIC DNA]</scope>
    <source>
        <strain evidence="1 2">CCMP1102</strain>
    </source>
</reference>
<dbReference type="EMBL" id="KV784387">
    <property type="protein sequence ID" value="OEU07275.1"/>
    <property type="molecule type" value="Genomic_DNA"/>
</dbReference>